<dbReference type="EMBL" id="CM042014">
    <property type="protein sequence ID" value="KAI3723577.1"/>
    <property type="molecule type" value="Genomic_DNA"/>
</dbReference>
<reference evidence="2" key="1">
    <citation type="journal article" date="2022" name="Mol. Ecol. Resour.">
        <title>The genomes of chicory, endive, great burdock and yacon provide insights into Asteraceae palaeo-polyploidization history and plant inulin production.</title>
        <authorList>
            <person name="Fan W."/>
            <person name="Wang S."/>
            <person name="Wang H."/>
            <person name="Wang A."/>
            <person name="Jiang F."/>
            <person name="Liu H."/>
            <person name="Zhao H."/>
            <person name="Xu D."/>
            <person name="Zhang Y."/>
        </authorList>
    </citation>
    <scope>NUCLEOTIDE SEQUENCE [LARGE SCALE GENOMIC DNA]</scope>
    <source>
        <strain evidence="2">cv. Punajuju</strain>
    </source>
</reference>
<protein>
    <submittedName>
        <fullName evidence="1">Uncharacterized protein</fullName>
    </submittedName>
</protein>
<organism evidence="1 2">
    <name type="scientific">Cichorium intybus</name>
    <name type="common">Chicory</name>
    <dbReference type="NCBI Taxonomy" id="13427"/>
    <lineage>
        <taxon>Eukaryota</taxon>
        <taxon>Viridiplantae</taxon>
        <taxon>Streptophyta</taxon>
        <taxon>Embryophyta</taxon>
        <taxon>Tracheophyta</taxon>
        <taxon>Spermatophyta</taxon>
        <taxon>Magnoliopsida</taxon>
        <taxon>eudicotyledons</taxon>
        <taxon>Gunneridae</taxon>
        <taxon>Pentapetalae</taxon>
        <taxon>asterids</taxon>
        <taxon>campanulids</taxon>
        <taxon>Asterales</taxon>
        <taxon>Asteraceae</taxon>
        <taxon>Cichorioideae</taxon>
        <taxon>Cichorieae</taxon>
        <taxon>Cichoriinae</taxon>
        <taxon>Cichorium</taxon>
    </lineage>
</organism>
<proteinExistence type="predicted"/>
<dbReference type="Proteomes" id="UP001055811">
    <property type="component" value="Linkage Group LG06"/>
</dbReference>
<evidence type="ECO:0000313" key="2">
    <source>
        <dbReference type="Proteomes" id="UP001055811"/>
    </source>
</evidence>
<evidence type="ECO:0000313" key="1">
    <source>
        <dbReference type="EMBL" id="KAI3723577.1"/>
    </source>
</evidence>
<reference evidence="1 2" key="2">
    <citation type="journal article" date="2022" name="Mol. Ecol. Resour.">
        <title>The genomes of chicory, endive, great burdock and yacon provide insights into Asteraceae paleo-polyploidization history and plant inulin production.</title>
        <authorList>
            <person name="Fan W."/>
            <person name="Wang S."/>
            <person name="Wang H."/>
            <person name="Wang A."/>
            <person name="Jiang F."/>
            <person name="Liu H."/>
            <person name="Zhao H."/>
            <person name="Xu D."/>
            <person name="Zhang Y."/>
        </authorList>
    </citation>
    <scope>NUCLEOTIDE SEQUENCE [LARGE SCALE GENOMIC DNA]</scope>
    <source>
        <strain evidence="2">cv. Punajuju</strain>
        <tissue evidence="1">Leaves</tissue>
    </source>
</reference>
<accession>A0ACB9BNL9</accession>
<name>A0ACB9BNL9_CICIN</name>
<sequence length="254" mass="27964">MVFDKQQKESKGRWPGGLVSFVAADGCWWPTTVAGASRIFEEKYPKIGMLQTTQLGSSSKLISIAHQVVGISTIYPSLKGSTTLAAPISQPVVLIGLRLKGYVSVSPFSSILTEADDQRPTGLKTKIDFLQTQSLIWTSVSRDGSSRGGDLADAFYPDLVNLLIHEHAVCIKGAFLAGDALIQLYNNFITTFETKINLLKVAHFAVIVSRQYSRKEDAISYLKGVIEKLRVTKEMRIEEPILYIKMHIATPGIC</sequence>
<keyword evidence="2" id="KW-1185">Reference proteome</keyword>
<gene>
    <name evidence="1" type="ORF">L2E82_35256</name>
</gene>
<comment type="caution">
    <text evidence="1">The sequence shown here is derived from an EMBL/GenBank/DDBJ whole genome shotgun (WGS) entry which is preliminary data.</text>
</comment>